<dbReference type="PANTHER" id="PTHR19305:SF14">
    <property type="entry name" value="SYNAPTOSOMAL-ASSOCIATED PROTEIN-RELATED"/>
    <property type="match status" value="1"/>
</dbReference>
<dbReference type="RefSeq" id="XP_002111286.1">
    <property type="nucleotide sequence ID" value="XM_002111250.1"/>
</dbReference>
<organism evidence="2 3">
    <name type="scientific">Trichoplax adhaerens</name>
    <name type="common">Trichoplax reptans</name>
    <dbReference type="NCBI Taxonomy" id="10228"/>
    <lineage>
        <taxon>Eukaryota</taxon>
        <taxon>Metazoa</taxon>
        <taxon>Placozoa</taxon>
        <taxon>Uniplacotomia</taxon>
        <taxon>Trichoplacea</taxon>
        <taxon>Trichoplacidae</taxon>
        <taxon>Trichoplax</taxon>
    </lineage>
</organism>
<dbReference type="GO" id="GO:0006887">
    <property type="term" value="P:exocytosis"/>
    <property type="evidence" value="ECO:0000318"/>
    <property type="project" value="GO_Central"/>
</dbReference>
<dbReference type="GO" id="GO:0005484">
    <property type="term" value="F:SNAP receptor activity"/>
    <property type="evidence" value="ECO:0000318"/>
    <property type="project" value="GO_Central"/>
</dbReference>
<dbReference type="InParanoid" id="B3RQS6"/>
<feature type="domain" description="T-SNARE coiled-coil homology" evidence="1">
    <location>
        <begin position="303"/>
        <end position="365"/>
    </location>
</feature>
<dbReference type="PhylomeDB" id="B3RQS6"/>
<gene>
    <name evidence="2" type="ORF">TRIADDRAFT_55100</name>
</gene>
<dbReference type="FunCoup" id="B3RQS6">
    <property type="interactions" value="834"/>
</dbReference>
<dbReference type="GO" id="GO:0005886">
    <property type="term" value="C:plasma membrane"/>
    <property type="evidence" value="ECO:0000318"/>
    <property type="project" value="GO_Central"/>
</dbReference>
<name>B3RQS6_TRIAD</name>
<evidence type="ECO:0000313" key="3">
    <source>
        <dbReference type="Proteomes" id="UP000009022"/>
    </source>
</evidence>
<dbReference type="STRING" id="10228.B3RQS6"/>
<reference evidence="2 3" key="1">
    <citation type="journal article" date="2008" name="Nature">
        <title>The Trichoplax genome and the nature of placozoans.</title>
        <authorList>
            <person name="Srivastava M."/>
            <person name="Begovic E."/>
            <person name="Chapman J."/>
            <person name="Putnam N.H."/>
            <person name="Hellsten U."/>
            <person name="Kawashima T."/>
            <person name="Kuo A."/>
            <person name="Mitros T."/>
            <person name="Salamov A."/>
            <person name="Carpenter M.L."/>
            <person name="Signorovitch A.Y."/>
            <person name="Moreno M.A."/>
            <person name="Kamm K."/>
            <person name="Grimwood J."/>
            <person name="Schmutz J."/>
            <person name="Shapiro H."/>
            <person name="Grigoriev I.V."/>
            <person name="Buss L.W."/>
            <person name="Schierwater B."/>
            <person name="Dellaporta S.L."/>
            <person name="Rokhsar D.S."/>
        </authorList>
    </citation>
    <scope>NUCLEOTIDE SEQUENCE [LARGE SCALE GENOMIC DNA]</scope>
    <source>
        <strain evidence="2 3">Grell-BS-1999</strain>
    </source>
</reference>
<dbReference type="AlphaFoldDB" id="B3RQS6"/>
<proteinExistence type="predicted"/>
<dbReference type="Proteomes" id="UP000009022">
    <property type="component" value="Unassembled WGS sequence"/>
</dbReference>
<dbReference type="GeneID" id="6751964"/>
<dbReference type="Gene3D" id="1.20.5.110">
    <property type="match status" value="1"/>
</dbReference>
<dbReference type="SUPFAM" id="SSF58038">
    <property type="entry name" value="SNARE fusion complex"/>
    <property type="match status" value="1"/>
</dbReference>
<dbReference type="CTD" id="6751964"/>
<sequence>MEKQVIQVNGCYYNTSNKKWFKILLTINIDSLLWQPQQQTDRLDESGIDFNQISSIHHSFSYFIFPVICVQCNHGRKLWFGSFDNFHQVLNVILHFFEEKIQSTLTDDNDVGHDSRAILSTVQEIRDNMNISAQLLEKQGEQIDQMSVKSDQVHSKITISERILEYFTWLPIRSRQDRIVTEDNTKRLSNCVQIAVLYKSDNNQMYCKGVSSILQDRIIIDLDKTASKTVEILFSQLDNIQRINLWRLIFSLHVSNDELVEAELMSAHMPNIVANIRKKSPSIPIRENLVNSSFLQGIHNQQVLSSSDQRGEARVLGNLLGEIKDIATCLGTESDIQNSKLDRLTTSVENATSRIKRNNKIINHQLE</sequence>
<protein>
    <recommendedName>
        <fullName evidence="1">t-SNARE coiled-coil homology domain-containing protein</fullName>
    </recommendedName>
</protein>
<accession>B3RQS6</accession>
<dbReference type="PROSITE" id="PS50192">
    <property type="entry name" value="T_SNARE"/>
    <property type="match status" value="2"/>
</dbReference>
<dbReference type="OrthoDB" id="10009801at2759"/>
<dbReference type="GO" id="GO:0098793">
    <property type="term" value="C:presynapse"/>
    <property type="evidence" value="ECO:0007669"/>
    <property type="project" value="GOC"/>
</dbReference>
<feature type="domain" description="T-SNARE coiled-coil homology" evidence="1">
    <location>
        <begin position="105"/>
        <end position="167"/>
    </location>
</feature>
<dbReference type="EMBL" id="DS985243">
    <property type="protein sequence ID" value="EDV27290.1"/>
    <property type="molecule type" value="Genomic_DNA"/>
</dbReference>
<dbReference type="GO" id="GO:0031629">
    <property type="term" value="P:synaptic vesicle fusion to presynaptic active zone membrane"/>
    <property type="evidence" value="ECO:0000318"/>
    <property type="project" value="GO_Central"/>
</dbReference>
<evidence type="ECO:0000259" key="1">
    <source>
        <dbReference type="PROSITE" id="PS50192"/>
    </source>
</evidence>
<dbReference type="GO" id="GO:0031201">
    <property type="term" value="C:SNARE complex"/>
    <property type="evidence" value="ECO:0000318"/>
    <property type="project" value="GO_Central"/>
</dbReference>
<dbReference type="KEGG" id="tad:TRIADDRAFT_55100"/>
<dbReference type="InterPro" id="IPR000727">
    <property type="entry name" value="T_SNARE_dom"/>
</dbReference>
<keyword evidence="3" id="KW-1185">Reference proteome</keyword>
<dbReference type="GO" id="GO:0019905">
    <property type="term" value="F:syntaxin binding"/>
    <property type="evidence" value="ECO:0000318"/>
    <property type="project" value="GO_Central"/>
</dbReference>
<dbReference type="PANTHER" id="PTHR19305">
    <property type="entry name" value="SYNAPTOSOMAL ASSOCIATED PROTEIN"/>
    <property type="match status" value="1"/>
</dbReference>
<dbReference type="HOGENOM" id="CLU_755085_0_0_1"/>
<dbReference type="OMA" id="SAHMPNI"/>
<dbReference type="GO" id="GO:0016082">
    <property type="term" value="P:synaptic vesicle priming"/>
    <property type="evidence" value="ECO:0000318"/>
    <property type="project" value="GO_Central"/>
</dbReference>
<evidence type="ECO:0000313" key="2">
    <source>
        <dbReference type="EMBL" id="EDV27290.1"/>
    </source>
</evidence>